<feature type="binding site" evidence="4">
    <location>
        <position position="367"/>
    </location>
    <ligand>
        <name>substrate</name>
    </ligand>
</feature>
<gene>
    <name evidence="5" type="ORF">H9817_01675</name>
</gene>
<dbReference type="EMBL" id="DXCD01000044">
    <property type="protein sequence ID" value="HIZ12625.1"/>
    <property type="molecule type" value="Genomic_DNA"/>
</dbReference>
<dbReference type="PANTHER" id="PTHR36845:SF1">
    <property type="entry name" value="HYDROLASE, PUTATIVE (AFU_ORTHOLOGUE AFUA_7G05090)-RELATED"/>
    <property type="match status" value="1"/>
</dbReference>
<dbReference type="PANTHER" id="PTHR36845">
    <property type="entry name" value="HYDROLASE, PUTATIVE (AFU_ORTHOLOGUE AFUA_7G05090)-RELATED"/>
    <property type="match status" value="1"/>
</dbReference>
<evidence type="ECO:0000256" key="4">
    <source>
        <dbReference type="PIRSR" id="PIRSR610905-2"/>
    </source>
</evidence>
<dbReference type="Pfam" id="PF07470">
    <property type="entry name" value="Glyco_hydro_88"/>
    <property type="match status" value="1"/>
</dbReference>
<proteinExistence type="inferred from homology"/>
<feature type="active site" description="Nucleophile" evidence="3">
    <location>
        <position position="116"/>
    </location>
</feature>
<dbReference type="GO" id="GO:0000272">
    <property type="term" value="P:polysaccharide catabolic process"/>
    <property type="evidence" value="ECO:0007669"/>
    <property type="project" value="TreeGrafter"/>
</dbReference>
<feature type="binding site" evidence="4">
    <location>
        <position position="234"/>
    </location>
    <ligand>
        <name>substrate</name>
    </ligand>
</feature>
<keyword evidence="1 5" id="KW-0378">Hydrolase</keyword>
<accession>A0A9D2D979</accession>
<feature type="binding site" evidence="4">
    <location>
        <position position="364"/>
    </location>
    <ligand>
        <name>substrate</name>
    </ligand>
</feature>
<reference evidence="5" key="1">
    <citation type="journal article" date="2021" name="PeerJ">
        <title>Extensive microbial diversity within the chicken gut microbiome revealed by metagenomics and culture.</title>
        <authorList>
            <person name="Gilroy R."/>
            <person name="Ravi A."/>
            <person name="Getino M."/>
            <person name="Pursley I."/>
            <person name="Horton D.L."/>
            <person name="Alikhan N.F."/>
            <person name="Baker D."/>
            <person name="Gharbi K."/>
            <person name="Hall N."/>
            <person name="Watson M."/>
            <person name="Adriaenssens E.M."/>
            <person name="Foster-Nyarko E."/>
            <person name="Jarju S."/>
            <person name="Secka A."/>
            <person name="Antonio M."/>
            <person name="Oren A."/>
            <person name="Chaudhuri R.R."/>
            <person name="La Ragione R."/>
            <person name="Hildebrand F."/>
            <person name="Pallen M.J."/>
        </authorList>
    </citation>
    <scope>NUCLEOTIDE SEQUENCE</scope>
    <source>
        <strain evidence="5">ChiGjej1B1-13045</strain>
    </source>
</reference>
<dbReference type="SUPFAM" id="SSF48208">
    <property type="entry name" value="Six-hairpin glycosidases"/>
    <property type="match status" value="1"/>
</dbReference>
<evidence type="ECO:0000313" key="6">
    <source>
        <dbReference type="Proteomes" id="UP000824017"/>
    </source>
</evidence>
<evidence type="ECO:0000256" key="2">
    <source>
        <dbReference type="ARBA" id="ARBA00038358"/>
    </source>
</evidence>
<sequence>MNSTQNKKWISIEDLDNYKEAAVPEIRTAMETAVDQVVRNLPEFTDRFPGPNSFDNFYRPGDNVEWTTGFWTGEIWLAYENARTEEEKEALRKAGEIQVDSFMKRIVDRIDVDHHDMGFLYSLSCVAAYKLTGMEKAKEAALLAADNLVSRFQPKGEFLQAWGEMGAPDNYRFIIDCLLNLPLLYWAYEETGVDKYRDIAEKHIHTALANVIREDDSTWHTFFMNPETGEPDHGATCQGYRDGSAWARGQAWGVYGTAVGYRYTKREEYIGYFKRVTTYFLKHLPEDLCPFWDLEFGDGDEQPRDSSSAVIAACGMLEMSKYMEKADSEYYTSVALKLLKQMIDKYSVKDPKKSNGLLLMGTYSKKSPYNTCTEAGVDECVIWGDYFYMEALYRVLDPEWKSYW</sequence>
<dbReference type="AlphaFoldDB" id="A0A9D2D979"/>
<dbReference type="InterPro" id="IPR010905">
    <property type="entry name" value="Glyco_hydro_88"/>
</dbReference>
<evidence type="ECO:0000256" key="1">
    <source>
        <dbReference type="ARBA" id="ARBA00022801"/>
    </source>
</evidence>
<evidence type="ECO:0000313" key="5">
    <source>
        <dbReference type="EMBL" id="HIZ12625.1"/>
    </source>
</evidence>
<dbReference type="InterPro" id="IPR052369">
    <property type="entry name" value="UG_Glycosaminoglycan_Hydrolase"/>
</dbReference>
<name>A0A9D2D979_9FIRM</name>
<dbReference type="Proteomes" id="UP000824017">
    <property type="component" value="Unassembled WGS sequence"/>
</dbReference>
<feature type="binding site" evidence="4">
    <location>
        <position position="252"/>
    </location>
    <ligand>
        <name>substrate</name>
    </ligand>
</feature>
<feature type="active site" description="Proton donor" evidence="3">
    <location>
        <position position="176"/>
    </location>
</feature>
<dbReference type="InterPro" id="IPR012341">
    <property type="entry name" value="6hp_glycosidase-like_sf"/>
</dbReference>
<reference evidence="5" key="2">
    <citation type="submission" date="2021-04" db="EMBL/GenBank/DDBJ databases">
        <authorList>
            <person name="Gilroy R."/>
        </authorList>
    </citation>
    <scope>NUCLEOTIDE SEQUENCE</scope>
    <source>
        <strain evidence="5">ChiGjej1B1-13045</strain>
    </source>
</reference>
<dbReference type="InterPro" id="IPR008928">
    <property type="entry name" value="6-hairpin_glycosidase_sf"/>
</dbReference>
<evidence type="ECO:0000256" key="3">
    <source>
        <dbReference type="PIRSR" id="PIRSR610905-1"/>
    </source>
</evidence>
<comment type="similarity">
    <text evidence="2">Belongs to the glycosyl hydrolase 88 family.</text>
</comment>
<protein>
    <submittedName>
        <fullName evidence="5">Glycoside hydrolase family 88 protein</fullName>
    </submittedName>
</protein>
<feature type="binding site" evidence="4">
    <location>
        <position position="248"/>
    </location>
    <ligand>
        <name>substrate</name>
    </ligand>
</feature>
<feature type="binding site" evidence="4">
    <location>
        <position position="116"/>
    </location>
    <ligand>
        <name>substrate</name>
    </ligand>
</feature>
<feature type="binding site" evidence="4">
    <location>
        <position position="176"/>
    </location>
    <ligand>
        <name>substrate</name>
    </ligand>
</feature>
<comment type="caution">
    <text evidence="5">The sequence shown here is derived from an EMBL/GenBank/DDBJ whole genome shotgun (WGS) entry which is preliminary data.</text>
</comment>
<feature type="binding site" evidence="4">
    <location>
        <position position="236"/>
    </location>
    <ligand>
        <name>substrate</name>
    </ligand>
</feature>
<organism evidence="5 6">
    <name type="scientific">Candidatus Mediterraneibacter stercorigallinarum</name>
    <dbReference type="NCBI Taxonomy" id="2838686"/>
    <lineage>
        <taxon>Bacteria</taxon>
        <taxon>Bacillati</taxon>
        <taxon>Bacillota</taxon>
        <taxon>Clostridia</taxon>
        <taxon>Lachnospirales</taxon>
        <taxon>Lachnospiraceae</taxon>
        <taxon>Mediterraneibacter</taxon>
    </lineage>
</organism>
<dbReference type="Gene3D" id="1.50.10.10">
    <property type="match status" value="1"/>
</dbReference>
<dbReference type="GO" id="GO:0052757">
    <property type="term" value="F:chondroitin hydrolase activity"/>
    <property type="evidence" value="ECO:0007669"/>
    <property type="project" value="TreeGrafter"/>
</dbReference>